<dbReference type="Proteomes" id="UP000284416">
    <property type="component" value="Unassembled WGS sequence"/>
</dbReference>
<dbReference type="EMBL" id="QWEG01000004">
    <property type="protein sequence ID" value="RHW41537.1"/>
    <property type="molecule type" value="Genomic_DNA"/>
</dbReference>
<keyword evidence="1" id="KW-0812">Transmembrane</keyword>
<reference evidence="2 3" key="1">
    <citation type="journal article" date="2017" name="Int. J. Syst. Evol. Microbiol.">
        <title>Bacillus notoginsengisoli sp. nov., a novel bacterium isolated from the rhizosphere of Panax notoginseng.</title>
        <authorList>
            <person name="Zhang M.Y."/>
            <person name="Cheng J."/>
            <person name="Cai Y."/>
            <person name="Zhang T.Y."/>
            <person name="Wu Y.Y."/>
            <person name="Manikprabhu D."/>
            <person name="Li W.J."/>
            <person name="Zhang Y.X."/>
        </authorList>
    </citation>
    <scope>NUCLEOTIDE SEQUENCE [LARGE SCALE GENOMIC DNA]</scope>
    <source>
        <strain evidence="2 3">JCM 30743</strain>
    </source>
</reference>
<keyword evidence="1" id="KW-0472">Membrane</keyword>
<comment type="caution">
    <text evidence="2">The sequence shown here is derived from an EMBL/GenBank/DDBJ whole genome shotgun (WGS) entry which is preliminary data.</text>
</comment>
<keyword evidence="2" id="KW-0969">Cilium</keyword>
<organism evidence="2 3">
    <name type="scientific">Neobacillus notoginsengisoli</name>
    <dbReference type="NCBI Taxonomy" id="1578198"/>
    <lineage>
        <taxon>Bacteria</taxon>
        <taxon>Bacillati</taxon>
        <taxon>Bacillota</taxon>
        <taxon>Bacilli</taxon>
        <taxon>Bacillales</taxon>
        <taxon>Bacillaceae</taxon>
        <taxon>Neobacillus</taxon>
    </lineage>
</organism>
<accession>A0A417YVW6</accession>
<evidence type="ECO:0000256" key="1">
    <source>
        <dbReference type="SAM" id="Phobius"/>
    </source>
</evidence>
<gene>
    <name evidence="2" type="ORF">D1B31_07385</name>
</gene>
<name>A0A417YVW6_9BACI</name>
<dbReference type="AlphaFoldDB" id="A0A417YVW6"/>
<keyword evidence="1" id="KW-1133">Transmembrane helix</keyword>
<sequence>MKKFGLLVVGGIAVMILLSTIGPIAGMVISLAILYFVIKQFLKTDSTAAKIGLAIIGLIVLASAASNAPALFGVAAAYVLYLVYKKWNETKYTESVSETHTEKDPFVNFEKQWNELHKNY</sequence>
<evidence type="ECO:0000313" key="2">
    <source>
        <dbReference type="EMBL" id="RHW41537.1"/>
    </source>
</evidence>
<feature type="transmembrane region" description="Helical" evidence="1">
    <location>
        <begin position="50"/>
        <end position="83"/>
    </location>
</feature>
<keyword evidence="2" id="KW-0282">Flagellum</keyword>
<dbReference type="OrthoDB" id="2971941at2"/>
<dbReference type="RefSeq" id="WP_118920121.1">
    <property type="nucleotide sequence ID" value="NZ_QWEG01000004.1"/>
</dbReference>
<feature type="transmembrane region" description="Helical" evidence="1">
    <location>
        <begin position="7"/>
        <end position="38"/>
    </location>
</feature>
<keyword evidence="2" id="KW-0966">Cell projection</keyword>
<keyword evidence="3" id="KW-1185">Reference proteome</keyword>
<proteinExistence type="predicted"/>
<evidence type="ECO:0000313" key="3">
    <source>
        <dbReference type="Proteomes" id="UP000284416"/>
    </source>
</evidence>
<protein>
    <submittedName>
        <fullName evidence="2">Flagellar basal body rod protein</fullName>
    </submittedName>
</protein>